<evidence type="ECO:0000313" key="4">
    <source>
        <dbReference type="Proteomes" id="UP000620104"/>
    </source>
</evidence>
<keyword evidence="4" id="KW-1185">Reference proteome</keyword>
<proteinExistence type="predicted"/>
<sequence length="247" mass="27669">MVESDSTWTVPDTDNPACSVLACHKFLEVARRLRAGHAVLELEPRSGPVQQPKDDQERAAGDDPDTVDNRDTEDILRKTGTDSRKAGLDVVAEHKVAQESQQLLMVSVRQKAAYQRTDHEHHSRNGYSRAWESVIRYRSELLPENWHPEWKRCVETAEFDAGSSGSILGTTDAGLGAIDAALEEPSRVKPDLLREDCDSLEDRFQARAAQDQALVLLVILRVVAIFLVKAIILLFCRIISMRRVDMA</sequence>
<dbReference type="AlphaFoldDB" id="A0A8H3YDG8"/>
<organism evidence="3 4">
    <name type="scientific">Naganishia liquefaciens</name>
    <dbReference type="NCBI Taxonomy" id="104408"/>
    <lineage>
        <taxon>Eukaryota</taxon>
        <taxon>Fungi</taxon>
        <taxon>Dikarya</taxon>
        <taxon>Basidiomycota</taxon>
        <taxon>Agaricomycotina</taxon>
        <taxon>Tremellomycetes</taxon>
        <taxon>Filobasidiales</taxon>
        <taxon>Filobasidiaceae</taxon>
        <taxon>Naganishia</taxon>
    </lineage>
</organism>
<feature type="transmembrane region" description="Helical" evidence="2">
    <location>
        <begin position="213"/>
        <end position="236"/>
    </location>
</feature>
<evidence type="ECO:0000256" key="2">
    <source>
        <dbReference type="SAM" id="Phobius"/>
    </source>
</evidence>
<accession>A0A8H3YDG8</accession>
<reference evidence="3" key="1">
    <citation type="submission" date="2020-07" db="EMBL/GenBank/DDBJ databases">
        <title>Draft Genome Sequence of a Deep-Sea Yeast, Naganishia (Cryptococcus) liquefaciens strain N6.</title>
        <authorList>
            <person name="Han Y.W."/>
            <person name="Kajitani R."/>
            <person name="Morimoto H."/>
            <person name="Parhat M."/>
            <person name="Tsubouchi H."/>
            <person name="Bakenova O."/>
            <person name="Ogata M."/>
            <person name="Argunhan B."/>
            <person name="Aoki R."/>
            <person name="Kajiwara S."/>
            <person name="Itoh T."/>
            <person name="Iwasaki H."/>
        </authorList>
    </citation>
    <scope>NUCLEOTIDE SEQUENCE</scope>
    <source>
        <strain evidence="3">N6</strain>
    </source>
</reference>
<evidence type="ECO:0000256" key="1">
    <source>
        <dbReference type="SAM" id="MobiDB-lite"/>
    </source>
</evidence>
<feature type="region of interest" description="Disordered" evidence="1">
    <location>
        <begin position="41"/>
        <end position="81"/>
    </location>
</feature>
<name>A0A8H3YDG8_9TREE</name>
<keyword evidence="2" id="KW-0472">Membrane</keyword>
<feature type="compositionally biased region" description="Basic and acidic residues" evidence="1">
    <location>
        <begin position="52"/>
        <end position="81"/>
    </location>
</feature>
<keyword evidence="2" id="KW-1133">Transmembrane helix</keyword>
<protein>
    <submittedName>
        <fullName evidence="3">Uncharacterized protein</fullName>
    </submittedName>
</protein>
<dbReference type="EMBL" id="BLZA01000011">
    <property type="protein sequence ID" value="GHJ85420.1"/>
    <property type="molecule type" value="Genomic_DNA"/>
</dbReference>
<gene>
    <name evidence="3" type="ORF">NliqN6_1822</name>
</gene>
<dbReference type="Proteomes" id="UP000620104">
    <property type="component" value="Unassembled WGS sequence"/>
</dbReference>
<keyword evidence="2" id="KW-0812">Transmembrane</keyword>
<comment type="caution">
    <text evidence="3">The sequence shown here is derived from an EMBL/GenBank/DDBJ whole genome shotgun (WGS) entry which is preliminary data.</text>
</comment>
<evidence type="ECO:0000313" key="3">
    <source>
        <dbReference type="EMBL" id="GHJ85420.1"/>
    </source>
</evidence>